<feature type="transmembrane region" description="Helical" evidence="6">
    <location>
        <begin position="153"/>
        <end position="174"/>
    </location>
</feature>
<accession>A0A494YZ23</accession>
<feature type="transmembrane region" description="Helical" evidence="6">
    <location>
        <begin position="300"/>
        <end position="325"/>
    </location>
</feature>
<dbReference type="Proteomes" id="UP000272238">
    <property type="component" value="Unassembled WGS sequence"/>
</dbReference>
<evidence type="ECO:0000256" key="4">
    <source>
        <dbReference type="ARBA" id="ARBA00022989"/>
    </source>
</evidence>
<feature type="transmembrane region" description="Helical" evidence="6">
    <location>
        <begin position="12"/>
        <end position="33"/>
    </location>
</feature>
<dbReference type="PANTHER" id="PTHR30250">
    <property type="entry name" value="PST FAMILY PREDICTED COLANIC ACID TRANSPORTER"/>
    <property type="match status" value="1"/>
</dbReference>
<dbReference type="EMBL" id="RBZN01000030">
    <property type="protein sequence ID" value="RKQ15446.1"/>
    <property type="molecule type" value="Genomic_DNA"/>
</dbReference>
<dbReference type="OrthoDB" id="8609648at2"/>
<evidence type="ECO:0000256" key="1">
    <source>
        <dbReference type="ARBA" id="ARBA00004651"/>
    </source>
</evidence>
<keyword evidence="2" id="KW-1003">Cell membrane</keyword>
<comment type="subcellular location">
    <subcellularLocation>
        <location evidence="1">Cell membrane</location>
        <topology evidence="1">Multi-pass membrane protein</topology>
    </subcellularLocation>
</comment>
<dbReference type="GO" id="GO:0005886">
    <property type="term" value="C:plasma membrane"/>
    <property type="evidence" value="ECO:0007669"/>
    <property type="project" value="UniProtKB-SubCell"/>
</dbReference>
<evidence type="ECO:0000256" key="6">
    <source>
        <dbReference type="SAM" id="Phobius"/>
    </source>
</evidence>
<dbReference type="RefSeq" id="WP_121215003.1">
    <property type="nucleotide sequence ID" value="NZ_RBZN01000030.1"/>
</dbReference>
<keyword evidence="3 6" id="KW-0812">Transmembrane</keyword>
<dbReference type="PANTHER" id="PTHR30250:SF26">
    <property type="entry name" value="PSMA PROTEIN"/>
    <property type="match status" value="1"/>
</dbReference>
<evidence type="ECO:0000313" key="8">
    <source>
        <dbReference type="Proteomes" id="UP000272238"/>
    </source>
</evidence>
<name>A0A494YZ23_9BACL</name>
<gene>
    <name evidence="7" type="ORF">D8M03_11910</name>
</gene>
<feature type="transmembrane region" description="Helical" evidence="6">
    <location>
        <begin position="90"/>
        <end position="113"/>
    </location>
</feature>
<dbReference type="InterPro" id="IPR050833">
    <property type="entry name" value="Poly_Biosynth_Transport"/>
</dbReference>
<feature type="transmembrane region" description="Helical" evidence="6">
    <location>
        <begin position="267"/>
        <end position="288"/>
    </location>
</feature>
<reference evidence="7 8" key="1">
    <citation type="journal article" date="2016" name="Antonie Van Leeuwenhoek">
        <title>Lysinibacillus endophyticus sp. nov., an indole-3-acetic acid producing endophytic bacterium isolated from corn root (Zea mays cv. Xinken-5).</title>
        <authorList>
            <person name="Yu J."/>
            <person name="Guan X."/>
            <person name="Liu C."/>
            <person name="Xiang W."/>
            <person name="Yu Z."/>
            <person name="Liu X."/>
            <person name="Wang G."/>
        </authorList>
    </citation>
    <scope>NUCLEOTIDE SEQUENCE [LARGE SCALE GENOMIC DNA]</scope>
    <source>
        <strain evidence="7 8">DSM 100506</strain>
    </source>
</reference>
<dbReference type="AlphaFoldDB" id="A0A494YZ23"/>
<feature type="transmembrane region" description="Helical" evidence="6">
    <location>
        <begin position="465"/>
        <end position="484"/>
    </location>
</feature>
<organism evidence="7 8">
    <name type="scientific">Ureibacillus endophyticus</name>
    <dbReference type="NCBI Taxonomy" id="1978490"/>
    <lineage>
        <taxon>Bacteria</taxon>
        <taxon>Bacillati</taxon>
        <taxon>Bacillota</taxon>
        <taxon>Bacilli</taxon>
        <taxon>Bacillales</taxon>
        <taxon>Caryophanaceae</taxon>
        <taxon>Ureibacillus</taxon>
    </lineage>
</organism>
<feature type="transmembrane region" description="Helical" evidence="6">
    <location>
        <begin position="433"/>
        <end position="453"/>
    </location>
</feature>
<feature type="transmembrane region" description="Helical" evidence="6">
    <location>
        <begin position="119"/>
        <end position="141"/>
    </location>
</feature>
<evidence type="ECO:0000256" key="5">
    <source>
        <dbReference type="ARBA" id="ARBA00023136"/>
    </source>
</evidence>
<feature type="transmembrane region" description="Helical" evidence="6">
    <location>
        <begin position="45"/>
        <end position="69"/>
    </location>
</feature>
<evidence type="ECO:0000256" key="3">
    <source>
        <dbReference type="ARBA" id="ARBA00022692"/>
    </source>
</evidence>
<protein>
    <submittedName>
        <fullName evidence="7">Sugar translocase</fullName>
    </submittedName>
</protein>
<feature type="transmembrane region" description="Helical" evidence="6">
    <location>
        <begin position="377"/>
        <end position="395"/>
    </location>
</feature>
<feature type="transmembrane region" description="Helical" evidence="6">
    <location>
        <begin position="337"/>
        <end position="356"/>
    </location>
</feature>
<sequence>MRIKSSLKNLLVAFLGQLIGILISFIARIVFIGELGVDYLSLNALFANIISLLSLVELGIGPAMIFSLYKPLANNNIEDVKSLMKLYQKVYIIIGILIIVLGTIFTPFISLFIKTMPDIPSVHLIFSLFVANTAISYFYSYKRSLIIADQKRYIATFYSYSFFAILNIIQIFILLLTHNFILFLTCQLIVTFMENIIVSKTANRLYPYLKDVSVRKLSKEVMNEISRNVRAMVAHRLGGVVVNSTSNIVISKFIGLNLVGLYSNYQLIINALNTVLGQVFLSITASVGNLGATEKDDKKIYIFNIVLFMNFWIYGFSAICLVILFNSFIQLWIGNEYILNKFTVLLIILNFYLSGMRMSVLTFKDAFGLYYYDRHKPIFEAIINLAFSLILVKSFGINGVLLATTISTLTTCFWVEPFVLYKHGFKSSAIPFFRKYLLYGIVTFVTCIITYYIANIFSDSSIVNFILQLVICITIPNFIFLILFNKTMEFKYINELLKGLIRNRIKLVS</sequence>
<keyword evidence="4 6" id="KW-1133">Transmembrane helix</keyword>
<feature type="transmembrane region" description="Helical" evidence="6">
    <location>
        <begin position="180"/>
        <end position="198"/>
    </location>
</feature>
<keyword evidence="5 6" id="KW-0472">Membrane</keyword>
<evidence type="ECO:0000313" key="7">
    <source>
        <dbReference type="EMBL" id="RKQ15446.1"/>
    </source>
</evidence>
<evidence type="ECO:0000256" key="2">
    <source>
        <dbReference type="ARBA" id="ARBA00022475"/>
    </source>
</evidence>
<proteinExistence type="predicted"/>
<keyword evidence="8" id="KW-1185">Reference proteome</keyword>
<comment type="caution">
    <text evidence="7">The sequence shown here is derived from an EMBL/GenBank/DDBJ whole genome shotgun (WGS) entry which is preliminary data.</text>
</comment>